<evidence type="ECO:0000256" key="1">
    <source>
        <dbReference type="SAM" id="MobiDB-lite"/>
    </source>
</evidence>
<evidence type="ECO:0000313" key="4">
    <source>
        <dbReference type="Proteomes" id="UP000663864"/>
    </source>
</evidence>
<feature type="region of interest" description="Disordered" evidence="1">
    <location>
        <begin position="1"/>
        <end position="20"/>
    </location>
</feature>
<accession>A0A815X5Q6</accession>
<organism evidence="2 4">
    <name type="scientific">Rotaria sordida</name>
    <dbReference type="NCBI Taxonomy" id="392033"/>
    <lineage>
        <taxon>Eukaryota</taxon>
        <taxon>Metazoa</taxon>
        <taxon>Spiralia</taxon>
        <taxon>Gnathifera</taxon>
        <taxon>Rotifera</taxon>
        <taxon>Eurotatoria</taxon>
        <taxon>Bdelloidea</taxon>
        <taxon>Philodinida</taxon>
        <taxon>Philodinidae</taxon>
        <taxon>Rotaria</taxon>
    </lineage>
</organism>
<dbReference type="EMBL" id="CAJOBD010020855">
    <property type="protein sequence ID" value="CAF4243138.1"/>
    <property type="molecule type" value="Genomic_DNA"/>
</dbReference>
<name>A0A815X5Q6_9BILA</name>
<gene>
    <name evidence="3" type="ORF">JBS370_LOCUS38396</name>
    <name evidence="2" type="ORF">ZHD862_LOCUS39368</name>
</gene>
<sequence>TAPQDNAPPVPAIPESNKPIPPVSPKQVFVSLNREYKHLLIV</sequence>
<dbReference type="Proteomes" id="UP000663864">
    <property type="component" value="Unassembled WGS sequence"/>
</dbReference>
<comment type="caution">
    <text evidence="2">The sequence shown here is derived from an EMBL/GenBank/DDBJ whole genome shotgun (WGS) entry which is preliminary data.</text>
</comment>
<dbReference type="AlphaFoldDB" id="A0A815X5Q6"/>
<protein>
    <submittedName>
        <fullName evidence="2">Uncharacterized protein</fullName>
    </submittedName>
</protein>
<feature type="compositionally biased region" description="Pro residues" evidence="1">
    <location>
        <begin position="1"/>
        <end position="12"/>
    </location>
</feature>
<evidence type="ECO:0000313" key="2">
    <source>
        <dbReference type="EMBL" id="CAF1551724.1"/>
    </source>
</evidence>
<feature type="non-terminal residue" evidence="2">
    <location>
        <position position="1"/>
    </location>
</feature>
<dbReference type="EMBL" id="CAJNOT010017507">
    <property type="protein sequence ID" value="CAF1551724.1"/>
    <property type="molecule type" value="Genomic_DNA"/>
</dbReference>
<reference evidence="2" key="1">
    <citation type="submission" date="2021-02" db="EMBL/GenBank/DDBJ databases">
        <authorList>
            <person name="Nowell W R."/>
        </authorList>
    </citation>
    <scope>NUCLEOTIDE SEQUENCE</scope>
</reference>
<dbReference type="Proteomes" id="UP000663836">
    <property type="component" value="Unassembled WGS sequence"/>
</dbReference>
<evidence type="ECO:0000313" key="3">
    <source>
        <dbReference type="EMBL" id="CAF4243138.1"/>
    </source>
</evidence>
<proteinExistence type="predicted"/>